<dbReference type="InterPro" id="IPR027385">
    <property type="entry name" value="Beta-barrel_OMP"/>
</dbReference>
<keyword evidence="1" id="KW-0732">Signal</keyword>
<sequence>MKALFFITVISLLGLGEIHAQNKISYGAVAGYHNLIGKVKVSENNKSNKVSTGVSGLYAGFFLEYQLSEKFSFQPEVHFAQTYKDGKSSNELIFPMFVKYYVDSKLSLQAGATFDLILDKTEGANVFGFGAGFGLAYDITDKLFASSRYTFGLSNRLKDAPVGRTIKFDIFQIGLGYRF</sequence>
<dbReference type="PROSITE" id="PS00695">
    <property type="entry name" value="ENT_VIR_OMP_2"/>
    <property type="match status" value="1"/>
</dbReference>
<protein>
    <submittedName>
        <fullName evidence="3">Porin family protein</fullName>
    </submittedName>
</protein>
<dbReference type="Pfam" id="PF13505">
    <property type="entry name" value="OMP_b-brl"/>
    <property type="match status" value="1"/>
</dbReference>
<evidence type="ECO:0000259" key="2">
    <source>
        <dbReference type="Pfam" id="PF13505"/>
    </source>
</evidence>
<reference evidence="3 4" key="1">
    <citation type="submission" date="2021-03" db="EMBL/GenBank/DDBJ databases">
        <title>Complete genome of Polaribacter_sp.SM13.</title>
        <authorList>
            <person name="Jeong S.W."/>
            <person name="Bae J.W."/>
        </authorList>
    </citation>
    <scope>NUCLEOTIDE SEQUENCE [LARGE SCALE GENOMIC DNA]</scope>
    <source>
        <strain evidence="3 4">SM13</strain>
    </source>
</reference>
<evidence type="ECO:0000313" key="3">
    <source>
        <dbReference type="EMBL" id="QTE23037.1"/>
    </source>
</evidence>
<dbReference type="AlphaFoldDB" id="A0A975CSB2"/>
<proteinExistence type="predicted"/>
<evidence type="ECO:0000256" key="1">
    <source>
        <dbReference type="ARBA" id="ARBA00022729"/>
    </source>
</evidence>
<name>A0A975CSB2_9FLAO</name>
<dbReference type="GO" id="GO:0044384">
    <property type="term" value="C:host outer membrane"/>
    <property type="evidence" value="ECO:0007669"/>
    <property type="project" value="InterPro"/>
</dbReference>
<dbReference type="KEGG" id="pcea:J3359_01830"/>
<dbReference type="Proteomes" id="UP000663920">
    <property type="component" value="Chromosome"/>
</dbReference>
<evidence type="ECO:0000313" key="4">
    <source>
        <dbReference type="Proteomes" id="UP000663920"/>
    </source>
</evidence>
<dbReference type="SUPFAM" id="SSF56925">
    <property type="entry name" value="OMPA-like"/>
    <property type="match status" value="1"/>
</dbReference>
<gene>
    <name evidence="3" type="ORF">J3359_01830</name>
</gene>
<organism evidence="3 4">
    <name type="scientific">Polaribacter cellanae</name>
    <dbReference type="NCBI Taxonomy" id="2818493"/>
    <lineage>
        <taxon>Bacteria</taxon>
        <taxon>Pseudomonadati</taxon>
        <taxon>Bacteroidota</taxon>
        <taxon>Flavobacteriia</taxon>
        <taxon>Flavobacteriales</taxon>
        <taxon>Flavobacteriaceae</taxon>
    </lineage>
</organism>
<dbReference type="RefSeq" id="WP_208079051.1">
    <property type="nucleotide sequence ID" value="NZ_CP071869.1"/>
</dbReference>
<dbReference type="InterPro" id="IPR000758">
    <property type="entry name" value="Enterovir_OMP"/>
</dbReference>
<dbReference type="EMBL" id="CP071869">
    <property type="protein sequence ID" value="QTE23037.1"/>
    <property type="molecule type" value="Genomic_DNA"/>
</dbReference>
<keyword evidence="4" id="KW-1185">Reference proteome</keyword>
<dbReference type="InterPro" id="IPR011250">
    <property type="entry name" value="OMP/PagP_B-barrel"/>
</dbReference>
<feature type="domain" description="Outer membrane protein beta-barrel" evidence="2">
    <location>
        <begin position="11"/>
        <end position="179"/>
    </location>
</feature>
<accession>A0A975CSB2</accession>